<organism evidence="3 4">
    <name type="scientific">Mytilus edulis</name>
    <name type="common">Blue mussel</name>
    <dbReference type="NCBI Taxonomy" id="6550"/>
    <lineage>
        <taxon>Eukaryota</taxon>
        <taxon>Metazoa</taxon>
        <taxon>Spiralia</taxon>
        <taxon>Lophotrochozoa</taxon>
        <taxon>Mollusca</taxon>
        <taxon>Bivalvia</taxon>
        <taxon>Autobranchia</taxon>
        <taxon>Pteriomorphia</taxon>
        <taxon>Mytilida</taxon>
        <taxon>Mytiloidea</taxon>
        <taxon>Mytilidae</taxon>
        <taxon>Mytilinae</taxon>
        <taxon>Mytilus</taxon>
    </lineage>
</organism>
<dbReference type="OrthoDB" id="73491at2759"/>
<evidence type="ECO:0000313" key="4">
    <source>
        <dbReference type="Proteomes" id="UP000683360"/>
    </source>
</evidence>
<reference evidence="3" key="1">
    <citation type="submission" date="2021-03" db="EMBL/GenBank/DDBJ databases">
        <authorList>
            <person name="Bekaert M."/>
        </authorList>
    </citation>
    <scope>NUCLEOTIDE SEQUENCE</scope>
</reference>
<feature type="region of interest" description="Disordered" evidence="1">
    <location>
        <begin position="88"/>
        <end position="126"/>
    </location>
</feature>
<name>A0A8S3RI36_MYTED</name>
<dbReference type="PANTHER" id="PTHR46370">
    <property type="entry name" value="GPALPP MOTIFS-CONTAINING PROTEIN 1"/>
    <property type="match status" value="1"/>
</dbReference>
<feature type="compositionally biased region" description="Basic and acidic residues" evidence="1">
    <location>
        <begin position="246"/>
        <end position="325"/>
    </location>
</feature>
<feature type="region of interest" description="Disordered" evidence="1">
    <location>
        <begin position="149"/>
        <end position="213"/>
    </location>
</feature>
<dbReference type="EMBL" id="CAJPWZ010001038">
    <property type="protein sequence ID" value="CAG2206087.1"/>
    <property type="molecule type" value="Genomic_DNA"/>
</dbReference>
<dbReference type="Pfam" id="PF12572">
    <property type="entry name" value="DUF3752"/>
    <property type="match status" value="1"/>
</dbReference>
<evidence type="ECO:0000256" key="1">
    <source>
        <dbReference type="SAM" id="MobiDB-lite"/>
    </source>
</evidence>
<feature type="region of interest" description="Disordered" evidence="1">
    <location>
        <begin position="1"/>
        <end position="69"/>
    </location>
</feature>
<feature type="compositionally biased region" description="Acidic residues" evidence="1">
    <location>
        <begin position="95"/>
        <end position="104"/>
    </location>
</feature>
<feature type="domain" description="DUF3752" evidence="2">
    <location>
        <begin position="223"/>
        <end position="347"/>
    </location>
</feature>
<dbReference type="PANTHER" id="PTHR46370:SF1">
    <property type="entry name" value="GPALPP MOTIFS-CONTAINING PROTEIN 1"/>
    <property type="match status" value="1"/>
</dbReference>
<accession>A0A8S3RI36</accession>
<proteinExistence type="predicted"/>
<dbReference type="AlphaFoldDB" id="A0A8S3RI36"/>
<evidence type="ECO:0000313" key="3">
    <source>
        <dbReference type="EMBL" id="CAG2206087.1"/>
    </source>
</evidence>
<dbReference type="Proteomes" id="UP000683360">
    <property type="component" value="Unassembled WGS sequence"/>
</dbReference>
<protein>
    <recommendedName>
        <fullName evidence="2">DUF3752 domain-containing protein</fullName>
    </recommendedName>
</protein>
<feature type="compositionally biased region" description="Basic and acidic residues" evidence="1">
    <location>
        <begin position="1"/>
        <end position="12"/>
    </location>
</feature>
<feature type="region of interest" description="Disordered" evidence="1">
    <location>
        <begin position="225"/>
        <end position="325"/>
    </location>
</feature>
<feature type="compositionally biased region" description="Polar residues" evidence="1">
    <location>
        <begin position="115"/>
        <end position="124"/>
    </location>
</feature>
<dbReference type="InterPro" id="IPR022226">
    <property type="entry name" value="DUF3752"/>
</dbReference>
<keyword evidence="4" id="KW-1185">Reference proteome</keyword>
<dbReference type="InterPro" id="IPR046331">
    <property type="entry name" value="GPAM1-like"/>
</dbReference>
<gene>
    <name evidence="3" type="ORF">MEDL_20417</name>
</gene>
<feature type="compositionally biased region" description="Basic and acidic residues" evidence="1">
    <location>
        <begin position="182"/>
        <end position="205"/>
    </location>
</feature>
<evidence type="ECO:0000259" key="2">
    <source>
        <dbReference type="Pfam" id="PF12572"/>
    </source>
</evidence>
<comment type="caution">
    <text evidence="3">The sequence shown here is derived from an EMBL/GenBank/DDBJ whole genome shotgun (WGS) entry which is preliminary data.</text>
</comment>
<sequence>MQSETRPYHNLEEMSGGEYGPALPPGLQKSEDSVRVAGPELPPHLRRTSKDEIGPSFTQTVAGPIGPSLPPHLMKDLHNEDVIIGPAMPPQIDNPESDYSEEESIGPKVPFQLKNKGNNPNKSSVIGPCLPPHLTANTLQITGPQHILKGNNSGIEDDTDVIGPMPSEMLRGDASRSTAAEIESRARQMRDRLEGKNNTEEEISRESWMTELPSAELNRSLGLQARTFRAKAGPDMSDRSGWTDTPADREKKAKEEASRKRPHEDVRQSESDQQRSKEIKKYNKSNRPESLLELHQKELKKNKKKTEDKPTERRPFDRETDLQVNKFDDAQRKAIIKKSQKLDSRFSQGGSQFL</sequence>